<dbReference type="Proteomes" id="UP000886890">
    <property type="component" value="Unassembled WGS sequence"/>
</dbReference>
<dbReference type="AlphaFoldDB" id="A0A9D1XFG5"/>
<feature type="transmembrane region" description="Helical" evidence="1">
    <location>
        <begin position="12"/>
        <end position="33"/>
    </location>
</feature>
<sequence>MKKRFYLIDGIRGLAIVNMVLFHFLYDVFILYGRQPDWYGRTGTFLWQQGICWTFILISGLVWHLGRKGNLKRGLILNFWGLVVSVVTLIAEPQAAVWFGILNFIGCAVLLMILANRVFCKIPPVAGVIGSMILFFLFRDVQQGVLGLASHPLAVLPEWLYQSRILTPFGFPFPGFRSSDYFPMLPWFFLFSAGYFFYPILQSSRKLQDVCSVRIPLLSKLGTWSIWIYLIHQPVATGICMLLFR</sequence>
<keyword evidence="1" id="KW-0812">Transmembrane</keyword>
<keyword evidence="1" id="KW-1133">Transmembrane helix</keyword>
<dbReference type="Pfam" id="PF07786">
    <property type="entry name" value="HGSNAT_cat"/>
    <property type="match status" value="1"/>
</dbReference>
<feature type="transmembrane region" description="Helical" evidence="1">
    <location>
        <begin position="45"/>
        <end position="63"/>
    </location>
</feature>
<dbReference type="EMBL" id="DXEK01000194">
    <property type="protein sequence ID" value="HIX78274.1"/>
    <property type="molecule type" value="Genomic_DNA"/>
</dbReference>
<protein>
    <submittedName>
        <fullName evidence="3">DUF1624 domain-containing protein</fullName>
    </submittedName>
</protein>
<comment type="caution">
    <text evidence="3">The sequence shown here is derived from an EMBL/GenBank/DDBJ whole genome shotgun (WGS) entry which is preliminary data.</text>
</comment>
<evidence type="ECO:0000256" key="1">
    <source>
        <dbReference type="SAM" id="Phobius"/>
    </source>
</evidence>
<feature type="domain" description="Heparan-alpha-glucosaminide N-acetyltransferase catalytic" evidence="2">
    <location>
        <begin position="4"/>
        <end position="234"/>
    </location>
</feature>
<gene>
    <name evidence="3" type="ORF">H9734_11905</name>
</gene>
<feature type="transmembrane region" description="Helical" evidence="1">
    <location>
        <begin position="181"/>
        <end position="201"/>
    </location>
</feature>
<evidence type="ECO:0000259" key="2">
    <source>
        <dbReference type="Pfam" id="PF07786"/>
    </source>
</evidence>
<evidence type="ECO:0000313" key="4">
    <source>
        <dbReference type="Proteomes" id="UP000886890"/>
    </source>
</evidence>
<feature type="transmembrane region" description="Helical" evidence="1">
    <location>
        <begin position="75"/>
        <end position="91"/>
    </location>
</feature>
<name>A0A9D1XFG5_9FIRM</name>
<keyword evidence="1" id="KW-0472">Membrane</keyword>
<reference evidence="3" key="1">
    <citation type="journal article" date="2021" name="PeerJ">
        <title>Extensive microbial diversity within the chicken gut microbiome revealed by metagenomics and culture.</title>
        <authorList>
            <person name="Gilroy R."/>
            <person name="Ravi A."/>
            <person name="Getino M."/>
            <person name="Pursley I."/>
            <person name="Horton D.L."/>
            <person name="Alikhan N.F."/>
            <person name="Baker D."/>
            <person name="Gharbi K."/>
            <person name="Hall N."/>
            <person name="Watson M."/>
            <person name="Adriaenssens E.M."/>
            <person name="Foster-Nyarko E."/>
            <person name="Jarju S."/>
            <person name="Secka A."/>
            <person name="Antonio M."/>
            <person name="Oren A."/>
            <person name="Chaudhuri R.R."/>
            <person name="La Ragione R."/>
            <person name="Hildebrand F."/>
            <person name="Pallen M.J."/>
        </authorList>
    </citation>
    <scope>NUCLEOTIDE SEQUENCE</scope>
    <source>
        <strain evidence="3">CHK183-1962</strain>
    </source>
</reference>
<reference evidence="3" key="2">
    <citation type="submission" date="2021-04" db="EMBL/GenBank/DDBJ databases">
        <authorList>
            <person name="Gilroy R."/>
        </authorList>
    </citation>
    <scope>NUCLEOTIDE SEQUENCE</scope>
    <source>
        <strain evidence="3">CHK183-1962</strain>
    </source>
</reference>
<evidence type="ECO:0000313" key="3">
    <source>
        <dbReference type="EMBL" id="HIX78274.1"/>
    </source>
</evidence>
<dbReference type="InterPro" id="IPR012429">
    <property type="entry name" value="HGSNAT_cat"/>
</dbReference>
<organism evidence="3 4">
    <name type="scientific">Candidatus Fusicatenibacter merdavium</name>
    <dbReference type="NCBI Taxonomy" id="2838600"/>
    <lineage>
        <taxon>Bacteria</taxon>
        <taxon>Bacillati</taxon>
        <taxon>Bacillota</taxon>
        <taxon>Clostridia</taxon>
        <taxon>Lachnospirales</taxon>
        <taxon>Lachnospiraceae</taxon>
        <taxon>Fusicatenibacter</taxon>
    </lineage>
</organism>
<feature type="transmembrane region" description="Helical" evidence="1">
    <location>
        <begin position="122"/>
        <end position="138"/>
    </location>
</feature>
<accession>A0A9D1XFG5</accession>
<feature type="transmembrane region" description="Helical" evidence="1">
    <location>
        <begin position="221"/>
        <end position="244"/>
    </location>
</feature>
<feature type="transmembrane region" description="Helical" evidence="1">
    <location>
        <begin position="97"/>
        <end position="115"/>
    </location>
</feature>
<proteinExistence type="predicted"/>